<evidence type="ECO:0000313" key="2">
    <source>
        <dbReference type="Proteomes" id="UP001165960"/>
    </source>
</evidence>
<organism evidence="1 2">
    <name type="scientific">Entomophthora muscae</name>
    <dbReference type="NCBI Taxonomy" id="34485"/>
    <lineage>
        <taxon>Eukaryota</taxon>
        <taxon>Fungi</taxon>
        <taxon>Fungi incertae sedis</taxon>
        <taxon>Zoopagomycota</taxon>
        <taxon>Entomophthoromycotina</taxon>
        <taxon>Entomophthoromycetes</taxon>
        <taxon>Entomophthorales</taxon>
        <taxon>Entomophthoraceae</taxon>
        <taxon>Entomophthora</taxon>
    </lineage>
</organism>
<dbReference type="EMBL" id="QTSX02002135">
    <property type="protein sequence ID" value="KAJ9078854.1"/>
    <property type="molecule type" value="Genomic_DNA"/>
</dbReference>
<accession>A0ACC2TWB6</accession>
<comment type="caution">
    <text evidence="1">The sequence shown here is derived from an EMBL/GenBank/DDBJ whole genome shotgun (WGS) entry which is preliminary data.</text>
</comment>
<dbReference type="Proteomes" id="UP001165960">
    <property type="component" value="Unassembled WGS sequence"/>
</dbReference>
<evidence type="ECO:0000313" key="1">
    <source>
        <dbReference type="EMBL" id="KAJ9078854.1"/>
    </source>
</evidence>
<reference evidence="1" key="1">
    <citation type="submission" date="2022-04" db="EMBL/GenBank/DDBJ databases">
        <title>Genome of the entomopathogenic fungus Entomophthora muscae.</title>
        <authorList>
            <person name="Elya C."/>
            <person name="Lovett B.R."/>
            <person name="Lee E."/>
            <person name="Macias A.M."/>
            <person name="Hajek A.E."/>
            <person name="De Bivort B.L."/>
            <person name="Kasson M.T."/>
            <person name="De Fine Licht H.H."/>
            <person name="Stajich J.E."/>
        </authorList>
    </citation>
    <scope>NUCLEOTIDE SEQUENCE</scope>
    <source>
        <strain evidence="1">Berkeley</strain>
    </source>
</reference>
<sequence length="542" mass="59808">MFSNPPTSQNEQKESTDKSVPMNSSSSNPQDIWSSILDSVASSRATPTRSVFLFGEPNVGKSTFLNFVRQENRVRDKPTGGSNGGGLESAPATASEEEFFKRLDELPTSSKLALTHAYIDLKDEESDDSMARINFYQVSDPHPRFHKLVNLALGPLQYGQSAAMIFLDWGRPWLFLENIQKWLRFLELAHLNVLDHGCDPRMLNDPDAYTTGKAMMEELTTLLARYIQDYKDAPISAGEDRRAATTAPLSPINLPQGCLSRNLGIPLIIVCTKSDKIKQVEREGDYKENHFDFIQQTLRTICLQYGATLIYTSIHRPSSFALLRNYLLHRLFGASGSGEISQAGEAAPTPSILPSYLNNFKTRGLMVERESVFVPSGWDSFNKIRVLRESFLCGAIQRGMTRDLISVIVPHAPPHHQSRLEAIASDNAAEDEEEHESLSEFYSSIIPLPFSATRQAALSAPEVAAQPEQAFLAAHFAMFQGMDSASSYFPNPLPYVGTAADKTSRTGDADQSTSSANLPSGTSNATGANSFFKMLSMKDNAK</sequence>
<name>A0ACC2TWB6_9FUNG</name>
<protein>
    <submittedName>
        <fullName evidence="1">Uncharacterized protein</fullName>
    </submittedName>
</protein>
<keyword evidence="2" id="KW-1185">Reference proteome</keyword>
<proteinExistence type="predicted"/>
<gene>
    <name evidence="1" type="ORF">DSO57_1002481</name>
</gene>